<dbReference type="EMBL" id="CP003349">
    <property type="protein sequence ID" value="AFD05391.1"/>
    <property type="molecule type" value="Genomic_DNA"/>
</dbReference>
<dbReference type="SUPFAM" id="SSF52540">
    <property type="entry name" value="P-loop containing nucleoside triphosphate hydrolases"/>
    <property type="match status" value="1"/>
</dbReference>
<keyword evidence="3" id="KW-0808">Transferase</keyword>
<dbReference type="PANTHER" id="PTHR47545">
    <property type="entry name" value="MULTIFUNCTIONAL CCA PROTEIN"/>
    <property type="match status" value="1"/>
</dbReference>
<dbReference type="PANTHER" id="PTHR47545:SF1">
    <property type="entry name" value="MULTIFUNCTIONAL CCA PROTEIN"/>
    <property type="match status" value="1"/>
</dbReference>
<dbReference type="Pfam" id="PF13671">
    <property type="entry name" value="AAA_33"/>
    <property type="match status" value="1"/>
</dbReference>
<keyword evidence="1" id="KW-0547">Nucleotide-binding</keyword>
<keyword evidence="3" id="KW-0418">Kinase</keyword>
<evidence type="ECO:0000313" key="4">
    <source>
        <dbReference type="Proteomes" id="UP000007590"/>
    </source>
</evidence>
<dbReference type="eggNOG" id="COG4639">
    <property type="taxonomic scope" value="Bacteria"/>
</dbReference>
<dbReference type="InterPro" id="IPR003607">
    <property type="entry name" value="HD/PDEase_dom"/>
</dbReference>
<protein>
    <submittedName>
        <fullName evidence="3">Putative kinase</fullName>
    </submittedName>
</protein>
<dbReference type="Pfam" id="PF01966">
    <property type="entry name" value="HD"/>
    <property type="match status" value="1"/>
</dbReference>
<gene>
    <name evidence="3" type="ordered locus">Solca_0246</name>
</gene>
<dbReference type="SUPFAM" id="SSF109604">
    <property type="entry name" value="HD-domain/PDEase-like"/>
    <property type="match status" value="1"/>
</dbReference>
<dbReference type="InterPro" id="IPR027417">
    <property type="entry name" value="P-loop_NTPase"/>
</dbReference>
<dbReference type="AlphaFoldDB" id="H8KNY0"/>
<dbReference type="Proteomes" id="UP000007590">
    <property type="component" value="Chromosome"/>
</dbReference>
<dbReference type="CDD" id="cd00077">
    <property type="entry name" value="HDc"/>
    <property type="match status" value="1"/>
</dbReference>
<dbReference type="GO" id="GO:0016301">
    <property type="term" value="F:kinase activity"/>
    <property type="evidence" value="ECO:0007669"/>
    <property type="project" value="UniProtKB-KW"/>
</dbReference>
<evidence type="ECO:0000259" key="2">
    <source>
        <dbReference type="Pfam" id="PF01966"/>
    </source>
</evidence>
<keyword evidence="4" id="KW-1185">Reference proteome</keyword>
<evidence type="ECO:0000313" key="3">
    <source>
        <dbReference type="EMBL" id="AFD05391.1"/>
    </source>
</evidence>
<evidence type="ECO:0000256" key="1">
    <source>
        <dbReference type="ARBA" id="ARBA00022741"/>
    </source>
</evidence>
<dbReference type="Gene3D" id="3.40.50.300">
    <property type="entry name" value="P-loop containing nucleotide triphosphate hydrolases"/>
    <property type="match status" value="1"/>
</dbReference>
<dbReference type="KEGG" id="scn:Solca_0246"/>
<dbReference type="STRING" id="929556.Solca_0246"/>
<organism evidence="3 4">
    <name type="scientific">Solitalea canadensis (strain ATCC 29591 / DSM 3403 / JCM 21819 / LMG 8368 / NBRC 15130 / NCIMB 12057 / USAM 9D)</name>
    <name type="common">Flexibacter canadensis</name>
    <dbReference type="NCBI Taxonomy" id="929556"/>
    <lineage>
        <taxon>Bacteria</taxon>
        <taxon>Pseudomonadati</taxon>
        <taxon>Bacteroidota</taxon>
        <taxon>Sphingobacteriia</taxon>
        <taxon>Sphingobacteriales</taxon>
        <taxon>Sphingobacteriaceae</taxon>
        <taxon>Solitalea</taxon>
    </lineage>
</organism>
<sequence>MRCWVSNEVSNPTSHISNLKRNMKSILYKDWNELELAYSWIRDMKNVPQDPIHHAEGDVAIHTQMVLQELMVDKDYQTLNESEKELLWCAALLHDVEKRSTTVIENDGRITSHGHARRGELSTREILFKEIPVDFVVREHVAALVRYHGLPLWILEKLDPLKSLLEASSRVNLRLLYLLAKADVLGRICSDKNEMLERVEFFKAFCIEQNCWDTSKQFANGHARFHYFNSESTAVDYVPFDDLKCEVILMSALPGMGKDHFIRKHFADYPVVSLDDIRRKHKIDPTDKAANGWVVQEAKEQARVYLRRSQSFVWNATNITRQMRSQQIDLFSTYQARIKIVYIETSYNQWLKQNKNRDFALPQQVMDKMLKKLEVPHVFEAHEVEYVIG</sequence>
<dbReference type="Gene3D" id="1.10.3090.10">
    <property type="entry name" value="cca-adding enzyme, domain 2"/>
    <property type="match status" value="1"/>
</dbReference>
<feature type="domain" description="HD" evidence="2">
    <location>
        <begin position="75"/>
        <end position="155"/>
    </location>
</feature>
<dbReference type="HOGENOM" id="CLU_059923_1_0_10"/>
<proteinExistence type="predicted"/>
<name>H8KNY0_SOLCM</name>
<accession>H8KNY0</accession>
<dbReference type="InterPro" id="IPR006674">
    <property type="entry name" value="HD_domain"/>
</dbReference>
<dbReference type="GO" id="GO:0000166">
    <property type="term" value="F:nucleotide binding"/>
    <property type="evidence" value="ECO:0007669"/>
    <property type="project" value="UniProtKB-KW"/>
</dbReference>
<reference evidence="3" key="1">
    <citation type="submission" date="2012-02" db="EMBL/GenBank/DDBJ databases">
        <title>The complete genome of Solitalea canadensis DSM 3403.</title>
        <authorList>
            <consortium name="US DOE Joint Genome Institute (JGI-PGF)"/>
            <person name="Lucas S."/>
            <person name="Copeland A."/>
            <person name="Lapidus A."/>
            <person name="Glavina del Rio T."/>
            <person name="Dalin E."/>
            <person name="Tice H."/>
            <person name="Bruce D."/>
            <person name="Goodwin L."/>
            <person name="Pitluck S."/>
            <person name="Peters L."/>
            <person name="Ovchinnikova G."/>
            <person name="Lu M."/>
            <person name="Kyrpides N."/>
            <person name="Mavromatis K."/>
            <person name="Ivanova N."/>
            <person name="Brettin T."/>
            <person name="Detter J.C."/>
            <person name="Han C."/>
            <person name="Larimer F."/>
            <person name="Land M."/>
            <person name="Hauser L."/>
            <person name="Markowitz V."/>
            <person name="Cheng J.-F."/>
            <person name="Hugenholtz P."/>
            <person name="Woyke T."/>
            <person name="Wu D."/>
            <person name="Spring S."/>
            <person name="Schroeder M."/>
            <person name="Kopitz M."/>
            <person name="Brambilla E."/>
            <person name="Klenk H.-P."/>
            <person name="Eisen J.A."/>
        </authorList>
    </citation>
    <scope>NUCLEOTIDE SEQUENCE</scope>
    <source>
        <strain evidence="3">DSM 3403</strain>
    </source>
</reference>
<dbReference type="InterPro" id="IPR050124">
    <property type="entry name" value="tRNA_CCA-adding_enzyme"/>
</dbReference>